<accession>A0AAV7LC45</accession>
<sequence length="55" mass="6495">WRAQKRNSPSSMLKRLFRENSKGEITREKGLENIELDELEEKLTGPTSNQHQQKQ</sequence>
<feature type="compositionally biased region" description="Polar residues" evidence="1">
    <location>
        <begin position="45"/>
        <end position="55"/>
    </location>
</feature>
<evidence type="ECO:0000313" key="3">
    <source>
        <dbReference type="Proteomes" id="UP001066276"/>
    </source>
</evidence>
<dbReference type="EMBL" id="JANPWB010000015">
    <property type="protein sequence ID" value="KAJ1087934.1"/>
    <property type="molecule type" value="Genomic_DNA"/>
</dbReference>
<reference evidence="2" key="1">
    <citation type="journal article" date="2022" name="bioRxiv">
        <title>Sequencing and chromosome-scale assembly of the giantPleurodeles waltlgenome.</title>
        <authorList>
            <person name="Brown T."/>
            <person name="Elewa A."/>
            <person name="Iarovenko S."/>
            <person name="Subramanian E."/>
            <person name="Araus A.J."/>
            <person name="Petzold A."/>
            <person name="Susuki M."/>
            <person name="Suzuki K.-i.T."/>
            <person name="Hayashi T."/>
            <person name="Toyoda A."/>
            <person name="Oliveira C."/>
            <person name="Osipova E."/>
            <person name="Leigh N.D."/>
            <person name="Simon A."/>
            <person name="Yun M.H."/>
        </authorList>
    </citation>
    <scope>NUCLEOTIDE SEQUENCE</scope>
    <source>
        <strain evidence="2">20211129_DDA</strain>
        <tissue evidence="2">Liver</tissue>
    </source>
</reference>
<evidence type="ECO:0000256" key="1">
    <source>
        <dbReference type="SAM" id="MobiDB-lite"/>
    </source>
</evidence>
<feature type="non-terminal residue" evidence="2">
    <location>
        <position position="1"/>
    </location>
</feature>
<feature type="non-terminal residue" evidence="2">
    <location>
        <position position="55"/>
    </location>
</feature>
<proteinExistence type="predicted"/>
<comment type="caution">
    <text evidence="2">The sequence shown here is derived from an EMBL/GenBank/DDBJ whole genome shotgun (WGS) entry which is preliminary data.</text>
</comment>
<protein>
    <submittedName>
        <fullName evidence="2">Uncharacterized protein</fullName>
    </submittedName>
</protein>
<dbReference type="AlphaFoldDB" id="A0AAV7LC45"/>
<feature type="region of interest" description="Disordered" evidence="1">
    <location>
        <begin position="28"/>
        <end position="55"/>
    </location>
</feature>
<name>A0AAV7LC45_PLEWA</name>
<organism evidence="2 3">
    <name type="scientific">Pleurodeles waltl</name>
    <name type="common">Iberian ribbed newt</name>
    <dbReference type="NCBI Taxonomy" id="8319"/>
    <lineage>
        <taxon>Eukaryota</taxon>
        <taxon>Metazoa</taxon>
        <taxon>Chordata</taxon>
        <taxon>Craniata</taxon>
        <taxon>Vertebrata</taxon>
        <taxon>Euteleostomi</taxon>
        <taxon>Amphibia</taxon>
        <taxon>Batrachia</taxon>
        <taxon>Caudata</taxon>
        <taxon>Salamandroidea</taxon>
        <taxon>Salamandridae</taxon>
        <taxon>Pleurodelinae</taxon>
        <taxon>Pleurodeles</taxon>
    </lineage>
</organism>
<dbReference type="Proteomes" id="UP001066276">
    <property type="component" value="Chromosome 11"/>
</dbReference>
<gene>
    <name evidence="2" type="ORF">NDU88_001093</name>
</gene>
<keyword evidence="3" id="KW-1185">Reference proteome</keyword>
<evidence type="ECO:0000313" key="2">
    <source>
        <dbReference type="EMBL" id="KAJ1087934.1"/>
    </source>
</evidence>